<dbReference type="AlphaFoldDB" id="A0A4C1XY12"/>
<accession>A0A4C1XY12</accession>
<keyword evidence="2" id="KW-1185">Reference proteome</keyword>
<gene>
    <name evidence="1" type="ORF">EVAR_52647_1</name>
</gene>
<organism evidence="1 2">
    <name type="scientific">Eumeta variegata</name>
    <name type="common">Bagworm moth</name>
    <name type="synonym">Eumeta japonica</name>
    <dbReference type="NCBI Taxonomy" id="151549"/>
    <lineage>
        <taxon>Eukaryota</taxon>
        <taxon>Metazoa</taxon>
        <taxon>Ecdysozoa</taxon>
        <taxon>Arthropoda</taxon>
        <taxon>Hexapoda</taxon>
        <taxon>Insecta</taxon>
        <taxon>Pterygota</taxon>
        <taxon>Neoptera</taxon>
        <taxon>Endopterygota</taxon>
        <taxon>Lepidoptera</taxon>
        <taxon>Glossata</taxon>
        <taxon>Ditrysia</taxon>
        <taxon>Tineoidea</taxon>
        <taxon>Psychidae</taxon>
        <taxon>Oiketicinae</taxon>
        <taxon>Eumeta</taxon>
    </lineage>
</organism>
<sequence length="78" mass="9250">MKFVNSLTDNKTFHQAVKVNNERLTEENLERISLRARHHLLNSAITVEIRKAEDELCQLSEMDVKAFNKQRKRRAKEK</sequence>
<comment type="caution">
    <text evidence="1">The sequence shown here is derived from an EMBL/GenBank/DDBJ whole genome shotgun (WGS) entry which is preliminary data.</text>
</comment>
<reference evidence="1 2" key="1">
    <citation type="journal article" date="2019" name="Commun. Biol.">
        <title>The bagworm genome reveals a unique fibroin gene that provides high tensile strength.</title>
        <authorList>
            <person name="Kono N."/>
            <person name="Nakamura H."/>
            <person name="Ohtoshi R."/>
            <person name="Tomita M."/>
            <person name="Numata K."/>
            <person name="Arakawa K."/>
        </authorList>
    </citation>
    <scope>NUCLEOTIDE SEQUENCE [LARGE SCALE GENOMIC DNA]</scope>
</reference>
<dbReference type="EMBL" id="BGZK01001012">
    <property type="protein sequence ID" value="GBP68486.1"/>
    <property type="molecule type" value="Genomic_DNA"/>
</dbReference>
<protein>
    <submittedName>
        <fullName evidence="1">Uncharacterized protein</fullName>
    </submittedName>
</protein>
<dbReference type="Proteomes" id="UP000299102">
    <property type="component" value="Unassembled WGS sequence"/>
</dbReference>
<name>A0A4C1XY12_EUMVA</name>
<evidence type="ECO:0000313" key="1">
    <source>
        <dbReference type="EMBL" id="GBP68486.1"/>
    </source>
</evidence>
<evidence type="ECO:0000313" key="2">
    <source>
        <dbReference type="Proteomes" id="UP000299102"/>
    </source>
</evidence>
<proteinExistence type="predicted"/>